<reference evidence="5" key="1">
    <citation type="journal article" date="2016" name="Int. J. Syst. Evol. Microbiol.">
        <title>Pseudoxanthomonas helianthi sp. nov., isolated from roots of Jerusalem artichoke (Helianthus tuberosus).</title>
        <authorList>
            <person name="Kittiwongwattana C."/>
            <person name="Thawai C."/>
        </authorList>
    </citation>
    <scope>NUCLEOTIDE SEQUENCE</scope>
    <source>
        <strain evidence="5">110414</strain>
    </source>
</reference>
<dbReference type="InterPro" id="IPR013766">
    <property type="entry name" value="Thioredoxin_domain"/>
</dbReference>
<evidence type="ECO:0000313" key="6">
    <source>
        <dbReference type="Proteomes" id="UP000673447"/>
    </source>
</evidence>
<comment type="caution">
    <text evidence="5">The sequence shown here is derived from an EMBL/GenBank/DDBJ whole genome shotgun (WGS) entry which is preliminary data.</text>
</comment>
<dbReference type="RefSeq" id="WP_210535134.1">
    <property type="nucleotide sequence ID" value="NZ_JAGKTC010000001.1"/>
</dbReference>
<dbReference type="InterPro" id="IPR017937">
    <property type="entry name" value="Thioredoxin_CS"/>
</dbReference>
<dbReference type="InterPro" id="IPR036249">
    <property type="entry name" value="Thioredoxin-like_sf"/>
</dbReference>
<accession>A0A940X1D0</accession>
<dbReference type="InterPro" id="IPR050553">
    <property type="entry name" value="Thioredoxin_ResA/DsbE_sf"/>
</dbReference>
<dbReference type="Proteomes" id="UP000673447">
    <property type="component" value="Unassembled WGS sequence"/>
</dbReference>
<dbReference type="PANTHER" id="PTHR42852">
    <property type="entry name" value="THIOL:DISULFIDE INTERCHANGE PROTEIN DSBE"/>
    <property type="match status" value="1"/>
</dbReference>
<sequence>MKPATKIVLAALAAGVLGVAAGLWREGRFTSSSSAPAAAPAVAGAEVGDPLPSVALPDLDGKIVDLRTRFAGKPLLINVWASWCGPCVKEMPELERFSREQGTHGTQVVGLALDTPEAVREFLGRVPVGYPIVLDMPGPADASVRLGNTRGLLPYSVLVGADGRIAKRKLGPFEAGEIRDWAR</sequence>
<dbReference type="GO" id="GO:0015036">
    <property type="term" value="F:disulfide oxidoreductase activity"/>
    <property type="evidence" value="ECO:0007669"/>
    <property type="project" value="UniProtKB-ARBA"/>
</dbReference>
<evidence type="ECO:0000256" key="3">
    <source>
        <dbReference type="ARBA" id="ARBA00023284"/>
    </source>
</evidence>
<evidence type="ECO:0000313" key="5">
    <source>
        <dbReference type="EMBL" id="MBP3983276.1"/>
    </source>
</evidence>
<dbReference type="PROSITE" id="PS51352">
    <property type="entry name" value="THIOREDOXIN_2"/>
    <property type="match status" value="1"/>
</dbReference>
<evidence type="ECO:0000256" key="1">
    <source>
        <dbReference type="ARBA" id="ARBA00004196"/>
    </source>
</evidence>
<gene>
    <name evidence="5" type="ORF">J5837_02470</name>
</gene>
<organism evidence="5 6">
    <name type="scientific">Pseudoxanthomonas helianthi</name>
    <dbReference type="NCBI Taxonomy" id="1453541"/>
    <lineage>
        <taxon>Bacteria</taxon>
        <taxon>Pseudomonadati</taxon>
        <taxon>Pseudomonadota</taxon>
        <taxon>Gammaproteobacteria</taxon>
        <taxon>Lysobacterales</taxon>
        <taxon>Lysobacteraceae</taxon>
        <taxon>Pseudoxanthomonas</taxon>
    </lineage>
</organism>
<dbReference type="PANTHER" id="PTHR42852:SF13">
    <property type="entry name" value="PROTEIN DIPZ"/>
    <property type="match status" value="1"/>
</dbReference>
<dbReference type="PROSITE" id="PS00194">
    <property type="entry name" value="THIOREDOXIN_1"/>
    <property type="match status" value="1"/>
</dbReference>
<name>A0A940X1D0_9GAMM</name>
<dbReference type="CDD" id="cd02966">
    <property type="entry name" value="TlpA_like_family"/>
    <property type="match status" value="1"/>
</dbReference>
<dbReference type="GO" id="GO:0017004">
    <property type="term" value="P:cytochrome complex assembly"/>
    <property type="evidence" value="ECO:0007669"/>
    <property type="project" value="UniProtKB-KW"/>
</dbReference>
<proteinExistence type="predicted"/>
<comment type="subcellular location">
    <subcellularLocation>
        <location evidence="1">Cell envelope</location>
    </subcellularLocation>
</comment>
<dbReference type="Pfam" id="PF08534">
    <property type="entry name" value="Redoxin"/>
    <property type="match status" value="1"/>
</dbReference>
<feature type="domain" description="Thioredoxin" evidence="4">
    <location>
        <begin position="45"/>
        <end position="183"/>
    </location>
</feature>
<keyword evidence="6" id="KW-1185">Reference proteome</keyword>
<dbReference type="Gene3D" id="3.40.30.10">
    <property type="entry name" value="Glutaredoxin"/>
    <property type="match status" value="1"/>
</dbReference>
<dbReference type="GO" id="GO:0030313">
    <property type="term" value="C:cell envelope"/>
    <property type="evidence" value="ECO:0007669"/>
    <property type="project" value="UniProtKB-SubCell"/>
</dbReference>
<evidence type="ECO:0000256" key="2">
    <source>
        <dbReference type="ARBA" id="ARBA00022748"/>
    </source>
</evidence>
<dbReference type="AlphaFoldDB" id="A0A940X1D0"/>
<dbReference type="EMBL" id="JAGKTC010000001">
    <property type="protein sequence ID" value="MBP3983276.1"/>
    <property type="molecule type" value="Genomic_DNA"/>
</dbReference>
<dbReference type="InterPro" id="IPR013740">
    <property type="entry name" value="Redoxin"/>
</dbReference>
<dbReference type="SUPFAM" id="SSF52833">
    <property type="entry name" value="Thioredoxin-like"/>
    <property type="match status" value="1"/>
</dbReference>
<protein>
    <submittedName>
        <fullName evidence="5">TlpA family protein disulfide reductase</fullName>
    </submittedName>
</protein>
<keyword evidence="2" id="KW-0201">Cytochrome c-type biogenesis</keyword>
<evidence type="ECO:0000259" key="4">
    <source>
        <dbReference type="PROSITE" id="PS51352"/>
    </source>
</evidence>
<reference evidence="5" key="2">
    <citation type="submission" date="2021-03" db="EMBL/GenBank/DDBJ databases">
        <authorList>
            <person name="Cao W."/>
        </authorList>
    </citation>
    <scope>NUCLEOTIDE SEQUENCE</scope>
    <source>
        <strain evidence="5">110414</strain>
    </source>
</reference>
<keyword evidence="3" id="KW-0676">Redox-active center</keyword>